<dbReference type="Pfam" id="PF02362">
    <property type="entry name" value="B3"/>
    <property type="match status" value="1"/>
</dbReference>
<feature type="region of interest" description="Disordered" evidence="6">
    <location>
        <begin position="187"/>
        <end position="215"/>
    </location>
</feature>
<dbReference type="Gene3D" id="2.40.330.10">
    <property type="entry name" value="DNA-binding pseudobarrel domain"/>
    <property type="match status" value="1"/>
</dbReference>
<keyword evidence="9" id="KW-1185">Reference proteome</keyword>
<dbReference type="SUPFAM" id="SSF101936">
    <property type="entry name" value="DNA-binding pseudobarrel domain"/>
    <property type="match status" value="1"/>
</dbReference>
<comment type="subcellular location">
    <subcellularLocation>
        <location evidence="1">Nucleus</location>
    </subcellularLocation>
</comment>
<evidence type="ECO:0000256" key="1">
    <source>
        <dbReference type="ARBA" id="ARBA00004123"/>
    </source>
</evidence>
<evidence type="ECO:0000313" key="9">
    <source>
        <dbReference type="Proteomes" id="UP000834106"/>
    </source>
</evidence>
<organism evidence="8 9">
    <name type="scientific">Fraxinus pennsylvanica</name>
    <dbReference type="NCBI Taxonomy" id="56036"/>
    <lineage>
        <taxon>Eukaryota</taxon>
        <taxon>Viridiplantae</taxon>
        <taxon>Streptophyta</taxon>
        <taxon>Embryophyta</taxon>
        <taxon>Tracheophyta</taxon>
        <taxon>Spermatophyta</taxon>
        <taxon>Magnoliopsida</taxon>
        <taxon>eudicotyledons</taxon>
        <taxon>Gunneridae</taxon>
        <taxon>Pentapetalae</taxon>
        <taxon>asterids</taxon>
        <taxon>lamiids</taxon>
        <taxon>Lamiales</taxon>
        <taxon>Oleaceae</taxon>
        <taxon>Oleeae</taxon>
        <taxon>Fraxinus</taxon>
    </lineage>
</organism>
<reference evidence="8" key="1">
    <citation type="submission" date="2023-05" db="EMBL/GenBank/DDBJ databases">
        <authorList>
            <person name="Huff M."/>
        </authorList>
    </citation>
    <scope>NUCLEOTIDE SEQUENCE</scope>
</reference>
<dbReference type="GO" id="GO:0005634">
    <property type="term" value="C:nucleus"/>
    <property type="evidence" value="ECO:0007669"/>
    <property type="project" value="UniProtKB-SubCell"/>
</dbReference>
<evidence type="ECO:0000313" key="8">
    <source>
        <dbReference type="EMBL" id="CAI9786549.1"/>
    </source>
</evidence>
<dbReference type="GO" id="GO:0003677">
    <property type="term" value="F:DNA binding"/>
    <property type="evidence" value="ECO:0007669"/>
    <property type="project" value="UniProtKB-KW"/>
</dbReference>
<feature type="region of interest" description="Disordered" evidence="6">
    <location>
        <begin position="249"/>
        <end position="274"/>
    </location>
</feature>
<dbReference type="InterPro" id="IPR050655">
    <property type="entry name" value="Plant_B3_domain"/>
</dbReference>
<feature type="domain" description="TF-B3" evidence="7">
    <location>
        <begin position="81"/>
        <end position="174"/>
    </location>
</feature>
<dbReference type="InterPro" id="IPR015300">
    <property type="entry name" value="DNA-bd_pseudobarrel_sf"/>
</dbReference>
<evidence type="ECO:0000256" key="3">
    <source>
        <dbReference type="ARBA" id="ARBA00023125"/>
    </source>
</evidence>
<evidence type="ECO:0000256" key="4">
    <source>
        <dbReference type="ARBA" id="ARBA00023163"/>
    </source>
</evidence>
<proteinExistence type="predicted"/>
<feature type="compositionally biased region" description="Basic and acidic residues" evidence="6">
    <location>
        <begin position="33"/>
        <end position="57"/>
    </location>
</feature>
<dbReference type="Proteomes" id="UP000834106">
    <property type="component" value="Chromosome 22"/>
</dbReference>
<dbReference type="EMBL" id="OU503057">
    <property type="protein sequence ID" value="CAI9786549.1"/>
    <property type="molecule type" value="Genomic_DNA"/>
</dbReference>
<dbReference type="SMART" id="SM01019">
    <property type="entry name" value="B3"/>
    <property type="match status" value="1"/>
</dbReference>
<sequence>MDRDYSCTQLPVTFFARWLSGCDKEGLGHFHTSVEDKNKDGPAEAKQVADDGARKEDDVESNEDLYYMQSEDDEIKMVKTVNFFKCYNPTTSTQRLELPAVFRLQLQGDLPESAFLRDCYTNLWPIKMAKIGNDCFFWDGWEKFVEDNSLESGDVLVFQYDGDNLFDVKLLGLSGCDKEGLGHFHTSVEDKNKGGPAEAKQVADAGARKEDDVESNEDLYYMESEDDGEEGIHDSDDNAKVYKEIMEVQVEDTEDEDDTEKTEYATQEDGEADAEQMVEGRQCPLNSYVASFACCKQISRWLKDNELLQVLQSYNQRKQIGTSSSV</sequence>
<dbReference type="PANTHER" id="PTHR31920">
    <property type="entry name" value="B3 DOMAIN-CONTAINING"/>
    <property type="match status" value="1"/>
</dbReference>
<keyword evidence="4" id="KW-0804">Transcription</keyword>
<dbReference type="PANTHER" id="PTHR31920:SF135">
    <property type="entry name" value="B3 DOMAIN-CONTAINING PROTEIN OS03G0621600-RELATED"/>
    <property type="match status" value="1"/>
</dbReference>
<keyword evidence="3" id="KW-0238">DNA-binding</keyword>
<dbReference type="PROSITE" id="PS50863">
    <property type="entry name" value="B3"/>
    <property type="match status" value="1"/>
</dbReference>
<name>A0AAD2EDG6_9LAMI</name>
<dbReference type="InterPro" id="IPR003340">
    <property type="entry name" value="B3_DNA-bd"/>
</dbReference>
<accession>A0AAD2EDG6</accession>
<gene>
    <name evidence="8" type="ORF">FPE_LOCUS33979</name>
</gene>
<protein>
    <recommendedName>
        <fullName evidence="7">TF-B3 domain-containing protein</fullName>
    </recommendedName>
</protein>
<keyword evidence="5" id="KW-0539">Nucleus</keyword>
<feature type="region of interest" description="Disordered" evidence="6">
    <location>
        <begin position="33"/>
        <end position="61"/>
    </location>
</feature>
<evidence type="ECO:0000259" key="7">
    <source>
        <dbReference type="PROSITE" id="PS50863"/>
    </source>
</evidence>
<evidence type="ECO:0000256" key="2">
    <source>
        <dbReference type="ARBA" id="ARBA00023015"/>
    </source>
</evidence>
<dbReference type="AlphaFoldDB" id="A0AAD2EDG6"/>
<evidence type="ECO:0000256" key="5">
    <source>
        <dbReference type="ARBA" id="ARBA00023242"/>
    </source>
</evidence>
<evidence type="ECO:0000256" key="6">
    <source>
        <dbReference type="SAM" id="MobiDB-lite"/>
    </source>
</evidence>
<keyword evidence="2" id="KW-0805">Transcription regulation</keyword>
<dbReference type="CDD" id="cd10017">
    <property type="entry name" value="B3_DNA"/>
    <property type="match status" value="1"/>
</dbReference>